<evidence type="ECO:0008006" key="5">
    <source>
        <dbReference type="Google" id="ProtNLM"/>
    </source>
</evidence>
<dbReference type="PANTHER" id="PTHR37487">
    <property type="entry name" value="CHROMOSOME 1, WHOLE GENOME SHOTGUN SEQUENCE"/>
    <property type="match status" value="1"/>
</dbReference>
<keyword evidence="4" id="KW-1185">Reference proteome</keyword>
<dbReference type="AlphaFoldDB" id="A0A9Q3FLS9"/>
<evidence type="ECO:0000256" key="2">
    <source>
        <dbReference type="SAM" id="SignalP"/>
    </source>
</evidence>
<organism evidence="3 4">
    <name type="scientific">Austropuccinia psidii MF-1</name>
    <dbReference type="NCBI Taxonomy" id="1389203"/>
    <lineage>
        <taxon>Eukaryota</taxon>
        <taxon>Fungi</taxon>
        <taxon>Dikarya</taxon>
        <taxon>Basidiomycota</taxon>
        <taxon>Pucciniomycotina</taxon>
        <taxon>Pucciniomycetes</taxon>
        <taxon>Pucciniales</taxon>
        <taxon>Sphaerophragmiaceae</taxon>
        <taxon>Austropuccinia</taxon>
    </lineage>
</organism>
<evidence type="ECO:0000256" key="1">
    <source>
        <dbReference type="SAM" id="MobiDB-lite"/>
    </source>
</evidence>
<accession>A0A9Q3FLS9</accession>
<evidence type="ECO:0000313" key="3">
    <source>
        <dbReference type="EMBL" id="MBW0540118.1"/>
    </source>
</evidence>
<name>A0A9Q3FLS9_9BASI</name>
<feature type="compositionally biased region" description="Low complexity" evidence="1">
    <location>
        <begin position="115"/>
        <end position="201"/>
    </location>
</feature>
<reference evidence="3" key="1">
    <citation type="submission" date="2021-03" db="EMBL/GenBank/DDBJ databases">
        <title>Draft genome sequence of rust myrtle Austropuccinia psidii MF-1, a brazilian biotype.</title>
        <authorList>
            <person name="Quecine M.C."/>
            <person name="Pachon D.M.R."/>
            <person name="Bonatelli M.L."/>
            <person name="Correr F.H."/>
            <person name="Franceschini L.M."/>
            <person name="Leite T.F."/>
            <person name="Margarido G.R.A."/>
            <person name="Almeida C.A."/>
            <person name="Ferrarezi J.A."/>
            <person name="Labate C.A."/>
        </authorList>
    </citation>
    <scope>NUCLEOTIDE SEQUENCE</scope>
    <source>
        <strain evidence="3">MF-1</strain>
    </source>
</reference>
<feature type="signal peptide" evidence="2">
    <location>
        <begin position="1"/>
        <end position="18"/>
    </location>
</feature>
<dbReference type="EMBL" id="AVOT02044761">
    <property type="protein sequence ID" value="MBW0540118.1"/>
    <property type="molecule type" value="Genomic_DNA"/>
</dbReference>
<dbReference type="PANTHER" id="PTHR37487:SF2">
    <property type="entry name" value="EXPRESSED PROTEIN"/>
    <property type="match status" value="1"/>
</dbReference>
<feature type="chain" id="PRO_5040259773" description="Ser-Thr-rich glycosyl-phosphatidyl-inositol-anchored membrane family-domain-containing protein" evidence="2">
    <location>
        <begin position="19"/>
        <end position="230"/>
    </location>
</feature>
<feature type="region of interest" description="Disordered" evidence="1">
    <location>
        <begin position="100"/>
        <end position="201"/>
    </location>
</feature>
<protein>
    <recommendedName>
        <fullName evidence="5">Ser-Thr-rich glycosyl-phosphatidyl-inositol-anchored membrane family-domain-containing protein</fullName>
    </recommendedName>
</protein>
<sequence>MSLYTWVAFAALLASAAAQSTAVQVNTPTAVQFCVPIKFTWSGAAPPYYVSLIPGGQPSAAPVKDFGIQNGDSLLWTVDQPAGTSLTVQIRDSQGNLNYSDKFTVQAGPPTCPNGTPSGTSTASAPVSTATTSATPGKNSSSTTPSTPATGGSTSSSTSNSTSSATNSSTSKPTTPSTTTPISTGSTTNASSTAAGSNASNSGAVRLSSGLFALAALANSASLVSRLFVT</sequence>
<dbReference type="Proteomes" id="UP000765509">
    <property type="component" value="Unassembled WGS sequence"/>
</dbReference>
<keyword evidence="2" id="KW-0732">Signal</keyword>
<gene>
    <name evidence="3" type="ORF">O181_079833</name>
</gene>
<evidence type="ECO:0000313" key="4">
    <source>
        <dbReference type="Proteomes" id="UP000765509"/>
    </source>
</evidence>
<proteinExistence type="predicted"/>
<dbReference type="OrthoDB" id="3362246at2759"/>
<comment type="caution">
    <text evidence="3">The sequence shown here is derived from an EMBL/GenBank/DDBJ whole genome shotgun (WGS) entry which is preliminary data.</text>
</comment>